<dbReference type="GO" id="GO:0003677">
    <property type="term" value="F:DNA binding"/>
    <property type="evidence" value="ECO:0007669"/>
    <property type="project" value="UniProtKB-KW"/>
</dbReference>
<dbReference type="InterPro" id="IPR001845">
    <property type="entry name" value="HTH_ArsR_DNA-bd_dom"/>
</dbReference>
<name>A0AAW9QS85_9CHRO</name>
<dbReference type="Proteomes" id="UP001328733">
    <property type="component" value="Unassembled WGS sequence"/>
</dbReference>
<evidence type="ECO:0000256" key="2">
    <source>
        <dbReference type="ARBA" id="ARBA00023125"/>
    </source>
</evidence>
<feature type="region of interest" description="Disordered" evidence="4">
    <location>
        <begin position="74"/>
        <end position="108"/>
    </location>
</feature>
<dbReference type="CDD" id="cd00090">
    <property type="entry name" value="HTH_ARSR"/>
    <property type="match status" value="1"/>
</dbReference>
<dbReference type="SMART" id="SM00418">
    <property type="entry name" value="HTH_ARSR"/>
    <property type="match status" value="1"/>
</dbReference>
<dbReference type="SUPFAM" id="SSF46785">
    <property type="entry name" value="Winged helix' DNA-binding domain"/>
    <property type="match status" value="1"/>
</dbReference>
<dbReference type="InterPro" id="IPR036390">
    <property type="entry name" value="WH_DNA-bd_sf"/>
</dbReference>
<evidence type="ECO:0000256" key="3">
    <source>
        <dbReference type="ARBA" id="ARBA00023163"/>
    </source>
</evidence>
<dbReference type="InterPro" id="IPR036388">
    <property type="entry name" value="WH-like_DNA-bd_sf"/>
</dbReference>
<accession>A0AAW9QS85</accession>
<proteinExistence type="predicted"/>
<dbReference type="PROSITE" id="PS50987">
    <property type="entry name" value="HTH_ARSR_2"/>
    <property type="match status" value="1"/>
</dbReference>
<dbReference type="InterPro" id="IPR011991">
    <property type="entry name" value="ArsR-like_HTH"/>
</dbReference>
<evidence type="ECO:0000256" key="1">
    <source>
        <dbReference type="ARBA" id="ARBA00023015"/>
    </source>
</evidence>
<comment type="caution">
    <text evidence="6">The sequence shown here is derived from an EMBL/GenBank/DDBJ whole genome shotgun (WGS) entry which is preliminary data.</text>
</comment>
<dbReference type="Gene3D" id="1.10.10.10">
    <property type="entry name" value="Winged helix-like DNA-binding domain superfamily/Winged helix DNA-binding domain"/>
    <property type="match status" value="1"/>
</dbReference>
<feature type="compositionally biased region" description="Polar residues" evidence="4">
    <location>
        <begin position="93"/>
        <end position="108"/>
    </location>
</feature>
<dbReference type="AlphaFoldDB" id="A0AAW9QS85"/>
<protein>
    <submittedName>
        <fullName evidence="6">Metalloregulator ArsR/SmtB family transcription factor</fullName>
    </submittedName>
</protein>
<organism evidence="6 7">
    <name type="scientific">Pannus brasiliensis CCIBt3594</name>
    <dbReference type="NCBI Taxonomy" id="1427578"/>
    <lineage>
        <taxon>Bacteria</taxon>
        <taxon>Bacillati</taxon>
        <taxon>Cyanobacteriota</taxon>
        <taxon>Cyanophyceae</taxon>
        <taxon>Oscillatoriophycideae</taxon>
        <taxon>Chroococcales</taxon>
        <taxon>Microcystaceae</taxon>
        <taxon>Pannus</taxon>
    </lineage>
</organism>
<dbReference type="EMBL" id="JBAFSM010000058">
    <property type="protein sequence ID" value="MEG3439730.1"/>
    <property type="molecule type" value="Genomic_DNA"/>
</dbReference>
<dbReference type="NCBIfam" id="NF033788">
    <property type="entry name" value="HTH_metalloreg"/>
    <property type="match status" value="1"/>
</dbReference>
<dbReference type="GO" id="GO:0003700">
    <property type="term" value="F:DNA-binding transcription factor activity"/>
    <property type="evidence" value="ECO:0007669"/>
    <property type="project" value="InterPro"/>
</dbReference>
<evidence type="ECO:0000313" key="6">
    <source>
        <dbReference type="EMBL" id="MEG3439730.1"/>
    </source>
</evidence>
<gene>
    <name evidence="6" type="ORF">V0288_21560</name>
</gene>
<evidence type="ECO:0000313" key="7">
    <source>
        <dbReference type="Proteomes" id="UP001328733"/>
    </source>
</evidence>
<keyword evidence="1" id="KW-0805">Transcription regulation</keyword>
<dbReference type="PANTHER" id="PTHR43132:SF9">
    <property type="entry name" value="ARSR FAMILY TRANSCRIPTIONAL REGULATORY PROTEIN"/>
    <property type="match status" value="1"/>
</dbReference>
<sequence>MNGIRIRQPDIEKKYNVNYSLPALYITELVGLALGIKPRALGLDKHLVSTRPVLKKSGLASAASRLTTISLYNEGRNTRHRLETPTMPKKSRQLASVTPSTGREPNSPALSPSALGIIADFFKVLSEVTRLQIVCALKSGPKNVSQIIEITGLGQANVSKHLKILTDARLLSRSQQGVNVIYEISNPAIFPLCDLVCDSLKVQLQQQHQDLEFFKQSHPIEMK</sequence>
<keyword evidence="7" id="KW-1185">Reference proteome</keyword>
<keyword evidence="2" id="KW-0238">DNA-binding</keyword>
<evidence type="ECO:0000259" key="5">
    <source>
        <dbReference type="PROSITE" id="PS50987"/>
    </source>
</evidence>
<dbReference type="InterPro" id="IPR051011">
    <property type="entry name" value="Metal_resp_trans_reg"/>
</dbReference>
<dbReference type="PRINTS" id="PR00778">
    <property type="entry name" value="HTHARSR"/>
</dbReference>
<keyword evidence="3" id="KW-0804">Transcription</keyword>
<dbReference type="Pfam" id="PF01022">
    <property type="entry name" value="HTH_5"/>
    <property type="match status" value="1"/>
</dbReference>
<dbReference type="PANTHER" id="PTHR43132">
    <property type="entry name" value="ARSENICAL RESISTANCE OPERON REPRESSOR ARSR-RELATED"/>
    <property type="match status" value="1"/>
</dbReference>
<reference evidence="6 7" key="1">
    <citation type="submission" date="2024-01" db="EMBL/GenBank/DDBJ databases">
        <title>Genomic insights into the taxonomy and metabolism of the cyanobacterium Pannus brasiliensis CCIBt3594.</title>
        <authorList>
            <person name="Machado M."/>
            <person name="Botero N.B."/>
            <person name="Andreote A.P.D."/>
            <person name="Feitosa A.M.T."/>
            <person name="Popin R."/>
            <person name="Sivonen K."/>
            <person name="Fiore M.F."/>
        </authorList>
    </citation>
    <scope>NUCLEOTIDE SEQUENCE [LARGE SCALE GENOMIC DNA]</scope>
    <source>
        <strain evidence="6 7">CCIBt3594</strain>
    </source>
</reference>
<evidence type="ECO:0000256" key="4">
    <source>
        <dbReference type="SAM" id="MobiDB-lite"/>
    </source>
</evidence>
<feature type="domain" description="HTH arsR-type" evidence="5">
    <location>
        <begin position="110"/>
        <end position="204"/>
    </location>
</feature>